<keyword evidence="6" id="KW-1185">Reference proteome</keyword>
<evidence type="ECO:0000313" key="6">
    <source>
        <dbReference type="Proteomes" id="UP000244005"/>
    </source>
</evidence>
<dbReference type="InterPro" id="IPR004265">
    <property type="entry name" value="Dirigent"/>
</dbReference>
<name>A0A2R6WLB0_MARPO</name>
<keyword evidence="4" id="KW-0052">Apoplast</keyword>
<protein>
    <recommendedName>
        <fullName evidence="4">Dirigent protein</fullName>
    </recommendedName>
</protein>
<evidence type="ECO:0000313" key="5">
    <source>
        <dbReference type="EMBL" id="PTQ34650.1"/>
    </source>
</evidence>
<dbReference type="Proteomes" id="UP000244005">
    <property type="component" value="Unassembled WGS sequence"/>
</dbReference>
<reference evidence="6" key="1">
    <citation type="journal article" date="2017" name="Cell">
        <title>Insights into land plant evolution garnered from the Marchantia polymorpha genome.</title>
        <authorList>
            <person name="Bowman J.L."/>
            <person name="Kohchi T."/>
            <person name="Yamato K.T."/>
            <person name="Jenkins J."/>
            <person name="Shu S."/>
            <person name="Ishizaki K."/>
            <person name="Yamaoka S."/>
            <person name="Nishihama R."/>
            <person name="Nakamura Y."/>
            <person name="Berger F."/>
            <person name="Adam C."/>
            <person name="Aki S.S."/>
            <person name="Althoff F."/>
            <person name="Araki T."/>
            <person name="Arteaga-Vazquez M.A."/>
            <person name="Balasubrmanian S."/>
            <person name="Barry K."/>
            <person name="Bauer D."/>
            <person name="Boehm C.R."/>
            <person name="Briginshaw L."/>
            <person name="Caballero-Perez J."/>
            <person name="Catarino B."/>
            <person name="Chen F."/>
            <person name="Chiyoda S."/>
            <person name="Chovatia M."/>
            <person name="Davies K.M."/>
            <person name="Delmans M."/>
            <person name="Demura T."/>
            <person name="Dierschke T."/>
            <person name="Dolan L."/>
            <person name="Dorantes-Acosta A.E."/>
            <person name="Eklund D.M."/>
            <person name="Florent S.N."/>
            <person name="Flores-Sandoval E."/>
            <person name="Fujiyama A."/>
            <person name="Fukuzawa H."/>
            <person name="Galik B."/>
            <person name="Grimanelli D."/>
            <person name="Grimwood J."/>
            <person name="Grossniklaus U."/>
            <person name="Hamada T."/>
            <person name="Haseloff J."/>
            <person name="Hetherington A.J."/>
            <person name="Higo A."/>
            <person name="Hirakawa Y."/>
            <person name="Hundley H.N."/>
            <person name="Ikeda Y."/>
            <person name="Inoue K."/>
            <person name="Inoue S.I."/>
            <person name="Ishida S."/>
            <person name="Jia Q."/>
            <person name="Kakita M."/>
            <person name="Kanazawa T."/>
            <person name="Kawai Y."/>
            <person name="Kawashima T."/>
            <person name="Kennedy M."/>
            <person name="Kinose K."/>
            <person name="Kinoshita T."/>
            <person name="Kohara Y."/>
            <person name="Koide E."/>
            <person name="Komatsu K."/>
            <person name="Kopischke S."/>
            <person name="Kubo M."/>
            <person name="Kyozuka J."/>
            <person name="Lagercrantz U."/>
            <person name="Lin S.S."/>
            <person name="Lindquist E."/>
            <person name="Lipzen A.M."/>
            <person name="Lu C.W."/>
            <person name="De Luna E."/>
            <person name="Martienssen R.A."/>
            <person name="Minamino N."/>
            <person name="Mizutani M."/>
            <person name="Mizutani M."/>
            <person name="Mochizuki N."/>
            <person name="Monte I."/>
            <person name="Mosher R."/>
            <person name="Nagasaki H."/>
            <person name="Nakagami H."/>
            <person name="Naramoto S."/>
            <person name="Nishitani K."/>
            <person name="Ohtani M."/>
            <person name="Okamoto T."/>
            <person name="Okumura M."/>
            <person name="Phillips J."/>
            <person name="Pollak B."/>
            <person name="Reinders A."/>
            <person name="Rovekamp M."/>
            <person name="Sano R."/>
            <person name="Sawa S."/>
            <person name="Schmid M.W."/>
            <person name="Shirakawa M."/>
            <person name="Solano R."/>
            <person name="Spunde A."/>
            <person name="Suetsugu N."/>
            <person name="Sugano S."/>
            <person name="Sugiyama A."/>
            <person name="Sun R."/>
            <person name="Suzuki Y."/>
            <person name="Takenaka M."/>
            <person name="Takezawa D."/>
            <person name="Tomogane H."/>
            <person name="Tsuzuki M."/>
            <person name="Ueda T."/>
            <person name="Umeda M."/>
            <person name="Ward J.M."/>
            <person name="Watanabe Y."/>
            <person name="Yazaki K."/>
            <person name="Yokoyama R."/>
            <person name="Yoshitake Y."/>
            <person name="Yotsui I."/>
            <person name="Zachgo S."/>
            <person name="Schmutz J."/>
        </authorList>
    </citation>
    <scope>NUCLEOTIDE SEQUENCE [LARGE SCALE GENOMIC DNA]</scope>
    <source>
        <strain evidence="6">Tak-1</strain>
    </source>
</reference>
<comment type="subcellular location">
    <subcellularLocation>
        <location evidence="4">Secreted</location>
        <location evidence="4">Extracellular space</location>
        <location evidence="4">Apoplast</location>
    </subcellularLocation>
</comment>
<evidence type="ECO:0000256" key="2">
    <source>
        <dbReference type="ARBA" id="ARBA00011738"/>
    </source>
</evidence>
<accession>A0A2R6WLB0</accession>
<organism evidence="5 6">
    <name type="scientific">Marchantia polymorpha</name>
    <name type="common">Common liverwort</name>
    <name type="synonym">Marchantia aquatica</name>
    <dbReference type="NCBI Taxonomy" id="3197"/>
    <lineage>
        <taxon>Eukaryota</taxon>
        <taxon>Viridiplantae</taxon>
        <taxon>Streptophyta</taxon>
        <taxon>Embryophyta</taxon>
        <taxon>Marchantiophyta</taxon>
        <taxon>Marchantiopsida</taxon>
        <taxon>Marchantiidae</taxon>
        <taxon>Marchantiales</taxon>
        <taxon>Marchantiaceae</taxon>
        <taxon>Marchantia</taxon>
    </lineage>
</organism>
<gene>
    <name evidence="5" type="ORF">MARPO_0078s0052</name>
</gene>
<comment type="similarity">
    <text evidence="1 4">Belongs to the plant dirigent protein family.</text>
</comment>
<evidence type="ECO:0000256" key="4">
    <source>
        <dbReference type="RuleBase" id="RU363099"/>
    </source>
</evidence>
<evidence type="ECO:0000256" key="3">
    <source>
        <dbReference type="ARBA" id="ARBA00022525"/>
    </source>
</evidence>
<dbReference type="PANTHER" id="PTHR21495">
    <property type="entry name" value="NUCLEOPORIN-RELATED"/>
    <property type="match status" value="1"/>
</dbReference>
<dbReference type="EMBL" id="KZ772750">
    <property type="protein sequence ID" value="PTQ34650.1"/>
    <property type="molecule type" value="Genomic_DNA"/>
</dbReference>
<dbReference type="GO" id="GO:0048046">
    <property type="term" value="C:apoplast"/>
    <property type="evidence" value="ECO:0007669"/>
    <property type="project" value="UniProtKB-SubCell"/>
</dbReference>
<sequence>MQLTHEEAKELYKQLLTERRALLTEEPVELYRIREDLIFAMKQERQSPALCAFELVFTPTSLLGKATIFQQAIRARTSGAGGRRVILHGTCPTSTGWTFDRGEQRVSGCSGSDYRQEDSYAFGPSHSPPSLLVNFEFENRVPPNNTVVVSATPSGNLSVSEFGTVRVVTNVIRQSLNQDSKVLGKVVGLVNSLKDGSIYLTFDFVYETRRLNGTIGMQGRLNAQGNGELEVTGGTGTFRFARGYCITTTQPTEDPSKLAIFKNVIHLRY</sequence>
<dbReference type="Pfam" id="PF03018">
    <property type="entry name" value="Dirigent"/>
    <property type="match status" value="1"/>
</dbReference>
<dbReference type="InterPro" id="IPR044859">
    <property type="entry name" value="Allene_oxi_cyc_Dirigent"/>
</dbReference>
<comment type="function">
    <text evidence="4">Dirigent proteins impart stereoselectivity on the phenoxy radical-coupling reaction, yielding optically active lignans from two molecules of coniferyl alcohol in the biosynthesis of lignans, flavonolignans, and alkaloids and thus plays a central role in plant secondary metabolism.</text>
</comment>
<proteinExistence type="inferred from homology"/>
<evidence type="ECO:0000256" key="1">
    <source>
        <dbReference type="ARBA" id="ARBA00010746"/>
    </source>
</evidence>
<dbReference type="GO" id="GO:0009699">
    <property type="term" value="P:phenylpropanoid biosynthetic process"/>
    <property type="evidence" value="ECO:0007669"/>
    <property type="project" value="UniProtKB-ARBA"/>
</dbReference>
<dbReference type="AlphaFoldDB" id="A0A2R6WLB0"/>
<keyword evidence="3 4" id="KW-0964">Secreted</keyword>
<comment type="subunit">
    <text evidence="2 4">Homodimer.</text>
</comment>
<dbReference type="Gene3D" id="2.40.480.10">
    <property type="entry name" value="Allene oxide cyclase-like"/>
    <property type="match status" value="1"/>
</dbReference>